<protein>
    <recommendedName>
        <fullName evidence="3">Lipoprotein</fullName>
    </recommendedName>
</protein>
<evidence type="ECO:0000313" key="2">
    <source>
        <dbReference type="Proteomes" id="UP001205311"/>
    </source>
</evidence>
<dbReference type="Proteomes" id="UP001205311">
    <property type="component" value="Unassembled WGS sequence"/>
</dbReference>
<organism evidence="1 2">
    <name type="scientific">Streptoalloteichus tenebrarius (strain ATCC 17920 / DSM 40477 / JCM 4838 / CBS 697.72 / NBRC 16177 / NCIMB 11028 / NRRL B-12390 / A12253. 1 / ISP 5477)</name>
    <name type="common">Streptomyces tenebrarius</name>
    <dbReference type="NCBI Taxonomy" id="1933"/>
    <lineage>
        <taxon>Bacteria</taxon>
        <taxon>Bacillati</taxon>
        <taxon>Actinomycetota</taxon>
        <taxon>Actinomycetes</taxon>
        <taxon>Pseudonocardiales</taxon>
        <taxon>Pseudonocardiaceae</taxon>
        <taxon>Streptoalloteichus</taxon>
    </lineage>
</organism>
<gene>
    <name evidence="1" type="ORF">LX15_000312</name>
</gene>
<dbReference type="EMBL" id="JAMTCP010000001">
    <property type="protein sequence ID" value="MCP2256629.1"/>
    <property type="molecule type" value="Genomic_DNA"/>
</dbReference>
<comment type="caution">
    <text evidence="1">The sequence shown here is derived from an EMBL/GenBank/DDBJ whole genome shotgun (WGS) entry which is preliminary data.</text>
</comment>
<dbReference type="RefSeq" id="WP_253667605.1">
    <property type="nucleotide sequence ID" value="NZ_JAMTCP010000001.1"/>
</dbReference>
<dbReference type="PROSITE" id="PS51257">
    <property type="entry name" value="PROKAR_LIPOPROTEIN"/>
    <property type="match status" value="1"/>
</dbReference>
<reference evidence="1 2" key="1">
    <citation type="submission" date="2022-06" db="EMBL/GenBank/DDBJ databases">
        <title>Genomic Encyclopedia of Archaeal and Bacterial Type Strains, Phase II (KMG-II): from individual species to whole genera.</title>
        <authorList>
            <person name="Goeker M."/>
        </authorList>
    </citation>
    <scope>NUCLEOTIDE SEQUENCE [LARGE SCALE GENOMIC DNA]</scope>
    <source>
        <strain evidence="1 2">DSM 40477</strain>
    </source>
</reference>
<evidence type="ECO:0000313" key="1">
    <source>
        <dbReference type="EMBL" id="MCP2256629.1"/>
    </source>
</evidence>
<name>A0ABT1HMB8_STRSD</name>
<keyword evidence="2" id="KW-1185">Reference proteome</keyword>
<sequence>MRTRWMVAAGLVVLLATGCGMEPRMPIERNKHVENELWDMRGTGRTVPLKEMIPGDWDSVRVFSGPISRRLVEKQVGTPVNMDDAFMDEANLLLLMKNGAVVRMVSIGFHALLDGHYSSSVQVVTRTTEPNRLAIRLVEPHTDSSASASTLAPSPAAAPTTP</sequence>
<accession>A0ABT1HMB8</accession>
<proteinExistence type="predicted"/>
<evidence type="ECO:0008006" key="3">
    <source>
        <dbReference type="Google" id="ProtNLM"/>
    </source>
</evidence>